<gene>
    <name evidence="1" type="ORF">C882_3474</name>
</gene>
<dbReference type="Proteomes" id="UP000009881">
    <property type="component" value="Unassembled WGS sequence"/>
</dbReference>
<sequence length="110" mass="11877">MPETAPVILQMDFPFSGPWGEEMAAQLEGLARDIAAEPGLIWKVWTENAEAGRAGGVYAFETEEQAHAYLTKHTNRLAEFGITGIEAKVFRANTALSAITHMPFTASPGA</sequence>
<evidence type="ECO:0000313" key="2">
    <source>
        <dbReference type="Proteomes" id="UP000009881"/>
    </source>
</evidence>
<dbReference type="PANTHER" id="PTHR39169:SF1">
    <property type="entry name" value="MONOOXYGENASE YDHR-RELATED"/>
    <property type="match status" value="1"/>
</dbReference>
<dbReference type="RefSeq" id="WP_009539593.1">
    <property type="nucleotide sequence ID" value="NZ_ANHY01000005.1"/>
</dbReference>
<evidence type="ECO:0000313" key="1">
    <source>
        <dbReference type="EMBL" id="EKV31724.1"/>
    </source>
</evidence>
<dbReference type="AlphaFoldDB" id="K9H3W0"/>
<evidence type="ECO:0008006" key="3">
    <source>
        <dbReference type="Google" id="ProtNLM"/>
    </source>
</evidence>
<dbReference type="OrthoDB" id="2065010at2"/>
<dbReference type="PANTHER" id="PTHR39169">
    <property type="match status" value="1"/>
</dbReference>
<dbReference type="SUPFAM" id="SSF54909">
    <property type="entry name" value="Dimeric alpha+beta barrel"/>
    <property type="match status" value="1"/>
</dbReference>
<protein>
    <recommendedName>
        <fullName evidence="3">Monooxygenase</fullName>
    </recommendedName>
</protein>
<comment type="caution">
    <text evidence="1">The sequence shown here is derived from an EMBL/GenBank/DDBJ whole genome shotgun (WGS) entry which is preliminary data.</text>
</comment>
<dbReference type="STRING" id="1238182.C882_3474"/>
<dbReference type="EMBL" id="ANHY01000005">
    <property type="protein sequence ID" value="EKV31724.1"/>
    <property type="molecule type" value="Genomic_DNA"/>
</dbReference>
<dbReference type="InterPro" id="IPR014910">
    <property type="entry name" value="YdhR"/>
</dbReference>
<reference evidence="1 2" key="1">
    <citation type="journal article" date="2013" name="Genome Announc.">
        <title>Draft Genome Sequence of an Alphaproteobacterium, Caenispirillum salinarum AK4(T), Isolated from a Solar Saltern.</title>
        <authorList>
            <person name="Khatri I."/>
            <person name="Singh A."/>
            <person name="Korpole S."/>
            <person name="Pinnaka A.K."/>
            <person name="Subramanian S."/>
        </authorList>
    </citation>
    <scope>NUCLEOTIDE SEQUENCE [LARGE SCALE GENOMIC DNA]</scope>
    <source>
        <strain evidence="1 2">AK4</strain>
    </source>
</reference>
<proteinExistence type="predicted"/>
<dbReference type="NCBIfam" id="NF008333">
    <property type="entry name" value="PRK11118.1"/>
    <property type="match status" value="1"/>
</dbReference>
<name>K9H3W0_9PROT</name>
<dbReference type="Pfam" id="PF08803">
    <property type="entry name" value="ydhR"/>
    <property type="match status" value="1"/>
</dbReference>
<dbReference type="InterPro" id="IPR011008">
    <property type="entry name" value="Dimeric_a/b-barrel"/>
</dbReference>
<accession>K9H3W0</accession>
<organism evidence="1 2">
    <name type="scientific">Caenispirillum salinarum AK4</name>
    <dbReference type="NCBI Taxonomy" id="1238182"/>
    <lineage>
        <taxon>Bacteria</taxon>
        <taxon>Pseudomonadati</taxon>
        <taxon>Pseudomonadota</taxon>
        <taxon>Alphaproteobacteria</taxon>
        <taxon>Rhodospirillales</taxon>
        <taxon>Novispirillaceae</taxon>
        <taxon>Caenispirillum</taxon>
    </lineage>
</organism>
<dbReference type="eggNOG" id="ENOG5032SAI">
    <property type="taxonomic scope" value="Bacteria"/>
</dbReference>
<keyword evidence="2" id="KW-1185">Reference proteome</keyword>
<dbReference type="Gene3D" id="3.30.70.100">
    <property type="match status" value="1"/>
</dbReference>